<feature type="transmembrane region" description="Helical" evidence="1">
    <location>
        <begin position="58"/>
        <end position="79"/>
    </location>
</feature>
<sequence length="133" mass="13967">MPQLSTPTWRLLGLGVAAGYGFLGVFQACSPVRASLEFYDIPKHVISPQVDAYEQVGILMNLIAARDVSIAAMLLSFAYAGKTKEMGTVILAGMILCAADTVAVWKRRGATAGSTIAAGAAVWGLIGLGLYFN</sequence>
<dbReference type="AlphaFoldDB" id="A0A9P9W9A3"/>
<feature type="transmembrane region" description="Helical" evidence="1">
    <location>
        <begin position="111"/>
        <end position="132"/>
    </location>
</feature>
<dbReference type="OrthoDB" id="4157173at2759"/>
<evidence type="ECO:0000313" key="2">
    <source>
        <dbReference type="EMBL" id="KAI1852127.1"/>
    </source>
</evidence>
<evidence type="ECO:0000313" key="3">
    <source>
        <dbReference type="Proteomes" id="UP000829685"/>
    </source>
</evidence>
<accession>A0A9P9W9A3</accession>
<evidence type="ECO:0000256" key="1">
    <source>
        <dbReference type="SAM" id="Phobius"/>
    </source>
</evidence>
<reference evidence="2" key="1">
    <citation type="submission" date="2021-03" db="EMBL/GenBank/DDBJ databases">
        <title>Revisited historic fungal species revealed as producer of novel bioactive compounds through whole genome sequencing and comparative genomics.</title>
        <authorList>
            <person name="Vignolle G.A."/>
            <person name="Hochenegger N."/>
            <person name="Mach R.L."/>
            <person name="Mach-Aigner A.R."/>
            <person name="Javad Rahimi M."/>
            <person name="Salim K.A."/>
            <person name="Chan C.M."/>
            <person name="Lim L.B.L."/>
            <person name="Cai F."/>
            <person name="Druzhinina I.S."/>
            <person name="U'Ren J.M."/>
            <person name="Derntl C."/>
        </authorList>
    </citation>
    <scope>NUCLEOTIDE SEQUENCE</scope>
    <source>
        <strain evidence="2">TUCIM 5799</strain>
    </source>
</reference>
<feature type="transmembrane region" description="Helical" evidence="1">
    <location>
        <begin position="86"/>
        <end position="105"/>
    </location>
</feature>
<keyword evidence="1" id="KW-1133">Transmembrane helix</keyword>
<keyword evidence="1" id="KW-0812">Transmembrane</keyword>
<protein>
    <submittedName>
        <fullName evidence="2">Uncharacterized protein</fullName>
    </submittedName>
</protein>
<dbReference type="EMBL" id="JAFIMR010000063">
    <property type="protein sequence ID" value="KAI1852127.1"/>
    <property type="molecule type" value="Genomic_DNA"/>
</dbReference>
<keyword evidence="3" id="KW-1185">Reference proteome</keyword>
<dbReference type="Pfam" id="PF14087">
    <property type="entry name" value="DUF4267"/>
    <property type="match status" value="1"/>
</dbReference>
<gene>
    <name evidence="2" type="ORF">JX265_013098</name>
</gene>
<comment type="caution">
    <text evidence="2">The sequence shown here is derived from an EMBL/GenBank/DDBJ whole genome shotgun (WGS) entry which is preliminary data.</text>
</comment>
<keyword evidence="1" id="KW-0472">Membrane</keyword>
<proteinExistence type="predicted"/>
<dbReference type="InterPro" id="IPR025363">
    <property type="entry name" value="DUF4267"/>
</dbReference>
<name>A0A9P9W9A3_9PEZI</name>
<dbReference type="Proteomes" id="UP000829685">
    <property type="component" value="Unassembled WGS sequence"/>
</dbReference>
<organism evidence="2 3">
    <name type="scientific">Neoarthrinium moseri</name>
    <dbReference type="NCBI Taxonomy" id="1658444"/>
    <lineage>
        <taxon>Eukaryota</taxon>
        <taxon>Fungi</taxon>
        <taxon>Dikarya</taxon>
        <taxon>Ascomycota</taxon>
        <taxon>Pezizomycotina</taxon>
        <taxon>Sordariomycetes</taxon>
        <taxon>Xylariomycetidae</taxon>
        <taxon>Amphisphaeriales</taxon>
        <taxon>Apiosporaceae</taxon>
        <taxon>Neoarthrinium</taxon>
    </lineage>
</organism>